<reference evidence="1 2" key="1">
    <citation type="journal article" date="2020" name="Microorganisms">
        <title>Osmotic Adaptation and Compatible Solute Biosynthesis of Phototrophic Bacteria as Revealed from Genome Analyses.</title>
        <authorList>
            <person name="Imhoff J.F."/>
            <person name="Rahn T."/>
            <person name="Kunzel S."/>
            <person name="Keller A."/>
            <person name="Neulinger S.C."/>
        </authorList>
    </citation>
    <scope>NUCLEOTIDE SEQUENCE [LARGE SCALE GENOMIC DNA]</scope>
    <source>
        <strain evidence="1 2">DSM 25653</strain>
    </source>
</reference>
<gene>
    <name evidence="1" type="ORF">CKO42_14355</name>
</gene>
<organism evidence="1 2">
    <name type="scientific">Lamprobacter modestohalophilus</name>
    <dbReference type="NCBI Taxonomy" id="1064514"/>
    <lineage>
        <taxon>Bacteria</taxon>
        <taxon>Pseudomonadati</taxon>
        <taxon>Pseudomonadota</taxon>
        <taxon>Gammaproteobacteria</taxon>
        <taxon>Chromatiales</taxon>
        <taxon>Chromatiaceae</taxon>
        <taxon>Lamprobacter</taxon>
    </lineage>
</organism>
<accession>A0A9X0W9R2</accession>
<protein>
    <submittedName>
        <fullName evidence="1">Uncharacterized protein</fullName>
    </submittedName>
</protein>
<evidence type="ECO:0000313" key="1">
    <source>
        <dbReference type="EMBL" id="MBK1619600.1"/>
    </source>
</evidence>
<sequence>MSEDQSFEFQAIERPLTAAEMTERRRFRAFWRDGAPDLLTEGLEQRDGYLAGLGLDSGWLVIFDRNSGQLPLAERLSDSEQRSPGGRQIRLLRL</sequence>
<proteinExistence type="predicted"/>
<dbReference type="Proteomes" id="UP001138768">
    <property type="component" value="Unassembled WGS sequence"/>
</dbReference>
<dbReference type="AlphaFoldDB" id="A0A9X0W9R2"/>
<dbReference type="RefSeq" id="WP_200245214.1">
    <property type="nucleotide sequence ID" value="NZ_JAXUFI010000026.1"/>
</dbReference>
<dbReference type="EMBL" id="NRRY01000023">
    <property type="protein sequence ID" value="MBK1619600.1"/>
    <property type="molecule type" value="Genomic_DNA"/>
</dbReference>
<keyword evidence="2" id="KW-1185">Reference proteome</keyword>
<evidence type="ECO:0000313" key="2">
    <source>
        <dbReference type="Proteomes" id="UP001138768"/>
    </source>
</evidence>
<comment type="caution">
    <text evidence="1">The sequence shown here is derived from an EMBL/GenBank/DDBJ whole genome shotgun (WGS) entry which is preliminary data.</text>
</comment>
<name>A0A9X0W9R2_9GAMM</name>